<feature type="binding site" evidence="7">
    <location>
        <position position="66"/>
    </location>
    <ligand>
        <name>[4Fe-4S] cluster</name>
        <dbReference type="ChEBI" id="CHEBI:49883"/>
        <note>4Fe-4S-S-AdoMet</note>
    </ligand>
</feature>
<keyword evidence="5 7" id="KW-0411">Iron-sulfur</keyword>
<protein>
    <submittedName>
        <fullName evidence="10">[FeFe] hydrogenase H-cluster radical SAM maturase HydE</fullName>
    </submittedName>
</protein>
<reference evidence="10" key="2">
    <citation type="submission" date="2021-04" db="EMBL/GenBank/DDBJ databases">
        <authorList>
            <person name="Gilroy R."/>
        </authorList>
    </citation>
    <scope>NUCLEOTIDE SEQUENCE</scope>
    <source>
        <strain evidence="10">CHK189-11263</strain>
    </source>
</reference>
<evidence type="ECO:0000256" key="4">
    <source>
        <dbReference type="ARBA" id="ARBA00023004"/>
    </source>
</evidence>
<keyword evidence="2 7" id="KW-0949">S-adenosyl-L-methionine</keyword>
<evidence type="ECO:0000313" key="10">
    <source>
        <dbReference type="EMBL" id="HJB55946.1"/>
    </source>
</evidence>
<evidence type="ECO:0000256" key="3">
    <source>
        <dbReference type="ARBA" id="ARBA00022723"/>
    </source>
</evidence>
<dbReference type="GO" id="GO:0046872">
    <property type="term" value="F:metal ion binding"/>
    <property type="evidence" value="ECO:0007669"/>
    <property type="project" value="UniProtKB-KW"/>
</dbReference>
<feature type="binding site" evidence="8">
    <location>
        <position position="182"/>
    </location>
    <ligand>
        <name>S-adenosyl-L-methionine</name>
        <dbReference type="ChEBI" id="CHEBI:59789"/>
    </ligand>
</feature>
<dbReference type="Gene3D" id="3.20.20.70">
    <property type="entry name" value="Aldolase class I"/>
    <property type="match status" value="1"/>
</dbReference>
<keyword evidence="3" id="KW-0479">Metal-binding</keyword>
<dbReference type="AlphaFoldDB" id="A0A9D2M9L2"/>
<evidence type="ECO:0000256" key="2">
    <source>
        <dbReference type="ARBA" id="ARBA00022691"/>
    </source>
</evidence>
<evidence type="ECO:0000256" key="8">
    <source>
        <dbReference type="PIRSR" id="PIRSR004762-2"/>
    </source>
</evidence>
<comment type="cofactor">
    <cofactor evidence="6">
        <name>[2Fe-2S] cluster</name>
        <dbReference type="ChEBI" id="CHEBI:190135"/>
    </cofactor>
</comment>
<feature type="binding site" evidence="7">
    <location>
        <position position="62"/>
    </location>
    <ligand>
        <name>[4Fe-4S] cluster</name>
        <dbReference type="ChEBI" id="CHEBI:49883"/>
        <note>4Fe-4S-S-AdoMet</note>
    </ligand>
</feature>
<proteinExistence type="predicted"/>
<dbReference type="SFLD" id="SFLDF00348">
    <property type="entry name" value="FeFe_hydrogenase_maturase_(Hyd"/>
    <property type="match status" value="1"/>
</dbReference>
<evidence type="ECO:0000256" key="7">
    <source>
        <dbReference type="PIRSR" id="PIRSR004762-1"/>
    </source>
</evidence>
<dbReference type="InterPro" id="IPR058240">
    <property type="entry name" value="rSAM_sf"/>
</dbReference>
<comment type="caution">
    <text evidence="10">The sequence shown here is derived from an EMBL/GenBank/DDBJ whole genome shotgun (WGS) entry which is preliminary data.</text>
</comment>
<dbReference type="CDD" id="cd01335">
    <property type="entry name" value="Radical_SAM"/>
    <property type="match status" value="1"/>
</dbReference>
<dbReference type="PIRSF" id="PIRSF004762">
    <property type="entry name" value="CHP00423"/>
    <property type="match status" value="1"/>
</dbReference>
<dbReference type="InterPro" id="IPR034422">
    <property type="entry name" value="HydE/PylB-like"/>
</dbReference>
<dbReference type="SFLD" id="SFLDS00029">
    <property type="entry name" value="Radical_SAM"/>
    <property type="match status" value="1"/>
</dbReference>
<gene>
    <name evidence="10" type="primary">hydE</name>
    <name evidence="10" type="ORF">H9714_00145</name>
</gene>
<dbReference type="PANTHER" id="PTHR43726:SF1">
    <property type="entry name" value="BIOTIN SYNTHASE"/>
    <property type="match status" value="1"/>
</dbReference>
<name>A0A9D2M9L2_9FIRM</name>
<dbReference type="SMART" id="SM00729">
    <property type="entry name" value="Elp3"/>
    <property type="match status" value="1"/>
</dbReference>
<dbReference type="InterPro" id="IPR010722">
    <property type="entry name" value="BATS_dom"/>
</dbReference>
<feature type="binding site" evidence="8">
    <location>
        <position position="162"/>
    </location>
    <ligand>
        <name>S-adenosyl-L-methionine</name>
        <dbReference type="ChEBI" id="CHEBI:59789"/>
    </ligand>
</feature>
<reference evidence="10" key="1">
    <citation type="journal article" date="2021" name="PeerJ">
        <title>Extensive microbial diversity within the chicken gut microbiome revealed by metagenomics and culture.</title>
        <authorList>
            <person name="Gilroy R."/>
            <person name="Ravi A."/>
            <person name="Getino M."/>
            <person name="Pursley I."/>
            <person name="Horton D.L."/>
            <person name="Alikhan N.F."/>
            <person name="Baker D."/>
            <person name="Gharbi K."/>
            <person name="Hall N."/>
            <person name="Watson M."/>
            <person name="Adriaenssens E.M."/>
            <person name="Foster-Nyarko E."/>
            <person name="Jarju S."/>
            <person name="Secka A."/>
            <person name="Antonio M."/>
            <person name="Oren A."/>
            <person name="Chaudhuri R.R."/>
            <person name="La Ragione R."/>
            <person name="Hildebrand F."/>
            <person name="Pallen M.J."/>
        </authorList>
    </citation>
    <scope>NUCLEOTIDE SEQUENCE</scope>
    <source>
        <strain evidence="10">CHK189-11263</strain>
    </source>
</reference>
<accession>A0A9D2M9L2</accession>
<dbReference type="EMBL" id="DWYC01000001">
    <property type="protein sequence ID" value="HJB55946.1"/>
    <property type="molecule type" value="Genomic_DNA"/>
</dbReference>
<dbReference type="SFLD" id="SFLDG01280">
    <property type="entry name" value="HydE/PylB-like"/>
    <property type="match status" value="1"/>
</dbReference>
<keyword evidence="1 7" id="KW-0004">4Fe-4S</keyword>
<dbReference type="NCBIfam" id="TIGR03956">
    <property type="entry name" value="rSAM_HydE"/>
    <property type="match status" value="1"/>
</dbReference>
<evidence type="ECO:0000259" key="9">
    <source>
        <dbReference type="PROSITE" id="PS51918"/>
    </source>
</evidence>
<feature type="domain" description="Radical SAM core" evidence="9">
    <location>
        <begin position="44"/>
        <end position="270"/>
    </location>
</feature>
<keyword evidence="4 7" id="KW-0408">Iron</keyword>
<evidence type="ECO:0000256" key="6">
    <source>
        <dbReference type="ARBA" id="ARBA00034078"/>
    </source>
</evidence>
<dbReference type="PROSITE" id="PS51918">
    <property type="entry name" value="RADICAL_SAM"/>
    <property type="match status" value="1"/>
</dbReference>
<evidence type="ECO:0000313" key="11">
    <source>
        <dbReference type="Proteomes" id="UP000824208"/>
    </source>
</evidence>
<dbReference type="GO" id="GO:0042364">
    <property type="term" value="P:water-soluble vitamin biosynthetic process"/>
    <property type="evidence" value="ECO:0007669"/>
    <property type="project" value="UniProtKB-ARBA"/>
</dbReference>
<dbReference type="SFLD" id="SFLDG01060">
    <property type="entry name" value="BATS_domain_containing"/>
    <property type="match status" value="1"/>
</dbReference>
<comment type="cofactor">
    <cofactor evidence="7">
        <name>[4Fe-4S] cluster</name>
        <dbReference type="ChEBI" id="CHEBI:49883"/>
    </cofactor>
    <text evidence="7">Binds 1 [4Fe-4S] cluster. The cluster is coordinated with 3 cysteines and an exchangeable S-adenosyl-L-methionine.</text>
</comment>
<dbReference type="GO" id="GO:0044272">
    <property type="term" value="P:sulfur compound biosynthetic process"/>
    <property type="evidence" value="ECO:0007669"/>
    <property type="project" value="UniProtKB-ARBA"/>
</dbReference>
<dbReference type="GO" id="GO:0051539">
    <property type="term" value="F:4 iron, 4 sulfur cluster binding"/>
    <property type="evidence" value="ECO:0007669"/>
    <property type="project" value="UniProtKB-KW"/>
</dbReference>
<dbReference type="SMART" id="SM00876">
    <property type="entry name" value="BATS"/>
    <property type="match status" value="1"/>
</dbReference>
<feature type="binding site" evidence="8">
    <location>
        <position position="137"/>
    </location>
    <ligand>
        <name>(3R)-3-methyl-D-ornithine</name>
        <dbReference type="ChEBI" id="CHEBI:64642"/>
    </ligand>
</feature>
<evidence type="ECO:0000256" key="5">
    <source>
        <dbReference type="ARBA" id="ARBA00023014"/>
    </source>
</evidence>
<organism evidence="10 11">
    <name type="scientific">Candidatus Flavonifractor intestinipullorum</name>
    <dbReference type="NCBI Taxonomy" id="2838587"/>
    <lineage>
        <taxon>Bacteria</taxon>
        <taxon>Bacillati</taxon>
        <taxon>Bacillota</taxon>
        <taxon>Clostridia</taxon>
        <taxon>Eubacteriales</taxon>
        <taxon>Oscillospiraceae</taxon>
        <taxon>Flavonifractor</taxon>
    </lineage>
</organism>
<dbReference type="Pfam" id="PF04055">
    <property type="entry name" value="Radical_SAM"/>
    <property type="match status" value="1"/>
</dbReference>
<dbReference type="InterPro" id="IPR006638">
    <property type="entry name" value="Elp3/MiaA/NifB-like_rSAM"/>
</dbReference>
<dbReference type="Proteomes" id="UP000824208">
    <property type="component" value="Unassembled WGS sequence"/>
</dbReference>
<dbReference type="SUPFAM" id="SSF102114">
    <property type="entry name" value="Radical SAM enzymes"/>
    <property type="match status" value="1"/>
</dbReference>
<dbReference type="PANTHER" id="PTHR43726">
    <property type="entry name" value="3-METHYLORNITHINE SYNTHASE"/>
    <property type="match status" value="1"/>
</dbReference>
<dbReference type="InterPro" id="IPR007197">
    <property type="entry name" value="rSAM"/>
</dbReference>
<sequence>MHPLIDKLERERTLSRAEWISLLDARTAELARDLFRRARALRRKYYGDAVFLRGLIEFTNCCKNDCYYCGIRRSNRAAVRYRLTEEQILSCCREGYALGYRTFVLQGGEDPAWTPERLAALVSSIKGEFPDCALTLSVGEQPRAVYQLWFDAGADRYLLRHETADAAHYRALHPPEMSLEARKRCLWDLKAIGYQVGSGFMVGSPGQTSVQLAEDLLFLRRLEPQMVGIGPFIPQKDTPFGAQPAGSLELTLFLLGLIRLMLPSVLLPATTALGTIHPRGRELGILAGANVCMPNLSPQEVRGQYALYDNKICTGEEAAQNRRSLERRLASIGCYAADGRGDYRPL</sequence>
<evidence type="ECO:0000256" key="1">
    <source>
        <dbReference type="ARBA" id="ARBA00022485"/>
    </source>
</evidence>
<dbReference type="InterPro" id="IPR024021">
    <property type="entry name" value="FeFe-hyd_HydE_rSAM"/>
</dbReference>
<dbReference type="InterPro" id="IPR013785">
    <property type="entry name" value="Aldolase_TIM"/>
</dbReference>
<dbReference type="GO" id="GO:0016740">
    <property type="term" value="F:transferase activity"/>
    <property type="evidence" value="ECO:0007669"/>
    <property type="project" value="TreeGrafter"/>
</dbReference>
<feature type="binding site" evidence="7">
    <location>
        <position position="69"/>
    </location>
    <ligand>
        <name>[4Fe-4S] cluster</name>
        <dbReference type="ChEBI" id="CHEBI:49883"/>
        <note>4Fe-4S-S-AdoMet</note>
    </ligand>
</feature>